<dbReference type="Pfam" id="PF13602">
    <property type="entry name" value="ADH_zinc_N_2"/>
    <property type="match status" value="2"/>
</dbReference>
<dbReference type="PANTHER" id="PTHR43775:SF51">
    <property type="entry name" value="INACTIVE PHENOLPHTHIOCEROL SYNTHESIS POLYKETIDE SYNTHASE TYPE I PKS1-RELATED"/>
    <property type="match status" value="1"/>
</dbReference>
<dbReference type="InterPro" id="IPR057326">
    <property type="entry name" value="KR_dom"/>
</dbReference>
<dbReference type="CDD" id="cd00833">
    <property type="entry name" value="PKS"/>
    <property type="match status" value="3"/>
</dbReference>
<keyword evidence="5" id="KW-0012">Acyltransferase</keyword>
<accession>A0ABM8CZS4</accession>
<feature type="active site" description="Proton acceptor; for dehydratase activity" evidence="6">
    <location>
        <position position="919"/>
    </location>
</feature>
<feature type="active site" description="Proton donor; for dehydratase activity" evidence="6">
    <location>
        <position position="1083"/>
    </location>
</feature>
<feature type="domain" description="Carrier" evidence="8">
    <location>
        <begin position="3257"/>
        <end position="3332"/>
    </location>
</feature>
<dbReference type="PROSITE" id="PS00012">
    <property type="entry name" value="PHOSPHOPANTETHEINE"/>
    <property type="match status" value="1"/>
</dbReference>
<keyword evidence="1" id="KW-0596">Phosphopantetheine</keyword>
<dbReference type="Gene3D" id="1.10.1200.10">
    <property type="entry name" value="ACP-like"/>
    <property type="match status" value="3"/>
</dbReference>
<dbReference type="Gene3D" id="3.40.50.11460">
    <property type="match status" value="2"/>
</dbReference>
<name>A0ABM8CZS4_9NOCA</name>
<feature type="domain" description="PKS/mFAS DH" evidence="10">
    <location>
        <begin position="4245"/>
        <end position="4531"/>
    </location>
</feature>
<feature type="region of interest" description="N-terminal hotdog fold" evidence="6">
    <location>
        <begin position="2184"/>
        <end position="2320"/>
    </location>
</feature>
<dbReference type="InterPro" id="IPR042104">
    <property type="entry name" value="PKS_dehydratase_sf"/>
</dbReference>
<dbReference type="InterPro" id="IPR006162">
    <property type="entry name" value="Ppantetheine_attach_site"/>
</dbReference>
<evidence type="ECO:0000256" key="7">
    <source>
        <dbReference type="SAM" id="MobiDB-lite"/>
    </source>
</evidence>
<dbReference type="InterPro" id="IPR009081">
    <property type="entry name" value="PP-bd_ACP"/>
</dbReference>
<dbReference type="InterPro" id="IPR049552">
    <property type="entry name" value="PKS_DH_N"/>
</dbReference>
<feature type="domain" description="Carrier" evidence="8">
    <location>
        <begin position="5312"/>
        <end position="5389"/>
    </location>
</feature>
<dbReference type="Pfam" id="PF00698">
    <property type="entry name" value="Acyl_transf_1"/>
    <property type="match status" value="3"/>
</dbReference>
<dbReference type="Gene3D" id="3.40.50.720">
    <property type="entry name" value="NAD(P)-binding Rossmann-like Domain"/>
    <property type="match status" value="2"/>
</dbReference>
<dbReference type="Pfam" id="PF16197">
    <property type="entry name" value="KAsynt_C_assoc"/>
    <property type="match status" value="3"/>
</dbReference>
<dbReference type="SMART" id="SM00822">
    <property type="entry name" value="PKS_KR"/>
    <property type="match status" value="2"/>
</dbReference>
<gene>
    <name evidence="11" type="primary">pks12</name>
    <name evidence="11" type="ORF">IFM12276_36010</name>
</gene>
<keyword evidence="12" id="KW-1185">Reference proteome</keyword>
<dbReference type="PROSITE" id="PS52019">
    <property type="entry name" value="PKS_MFAS_DH"/>
    <property type="match status" value="3"/>
</dbReference>
<dbReference type="InterPro" id="IPR020841">
    <property type="entry name" value="PKS_Beta-ketoAc_synthase_dom"/>
</dbReference>
<dbReference type="Proteomes" id="UP001317870">
    <property type="component" value="Chromosome"/>
</dbReference>
<dbReference type="InterPro" id="IPR016039">
    <property type="entry name" value="Thiolase-like"/>
</dbReference>
<dbReference type="SUPFAM" id="SSF51735">
    <property type="entry name" value="NAD(P)-binding Rossmann-fold domains"/>
    <property type="match status" value="6"/>
</dbReference>
<evidence type="ECO:0000259" key="8">
    <source>
        <dbReference type="PROSITE" id="PS50075"/>
    </source>
</evidence>
<dbReference type="Gene3D" id="3.30.70.3290">
    <property type="match status" value="3"/>
</dbReference>
<feature type="active site" description="Proton acceptor; for dehydratase activity" evidence="6">
    <location>
        <position position="4277"/>
    </location>
</feature>
<dbReference type="InterPro" id="IPR018247">
    <property type="entry name" value="EF_Hand_1_Ca_BS"/>
</dbReference>
<dbReference type="Pfam" id="PF22953">
    <property type="entry name" value="SpnB_Rossmann"/>
    <property type="match status" value="2"/>
</dbReference>
<dbReference type="SMART" id="SM01294">
    <property type="entry name" value="PKS_PP_betabranch"/>
    <property type="match status" value="2"/>
</dbReference>
<evidence type="ECO:0000313" key="12">
    <source>
        <dbReference type="Proteomes" id="UP001317870"/>
    </source>
</evidence>
<dbReference type="Pfam" id="PF00550">
    <property type="entry name" value="PP-binding"/>
    <property type="match status" value="3"/>
</dbReference>
<dbReference type="InterPro" id="IPR049900">
    <property type="entry name" value="PKS_mFAS_DH"/>
</dbReference>
<dbReference type="InterPro" id="IPR036736">
    <property type="entry name" value="ACP-like_sf"/>
</dbReference>
<dbReference type="Gene3D" id="3.40.366.10">
    <property type="entry name" value="Malonyl-Coenzyme A Acyl Carrier Protein, domain 2"/>
    <property type="match status" value="3"/>
</dbReference>
<sequence length="5467" mass="569034">MVEAASDIAIVGMSCRMPGASDLEKFWRLLREGRDAVGPAPADRPGVEETAGFLDSATEYDAGFFGVPPNEANVLDPHQLLGLELSWEAWEDAGLGPGTGSRAGVFLGCTGTDFAEIVATQGIPGIGRHSLWAVGRGVTANRISNYYGFTGPSMVVDSGQSSSLVAVHLACAAIRDGECDVAVAGGLNLILSPLSGERYEQFGAHSATGRCHTFDDRADGTVRGEGGGMIVLEPVERAIAAGHRIYAVIRGSAVNNGNERQVLSAPSAAAQAAVIRAALTAAGVDGPSVQYVELHGTGTPAGDPVEAAALGEIYGAGRPAGQPLAVGSVKTNIGHLEGAAGIAGLIKTALCLRHGQLAPSLNFRNPNPRIPLDELGLRVQTSTQPWTSDARRRAGVSSFGMGGTNAHVILEEAPAAAAAAATAEPRPAVWVLSARSREALREQAVRLCEWLAENPEAGTADVAYSLAHTRTPLEWRAAVVGSGAERMSAGLAALAERAPDPGVGDPAVVSGRAASRRVVFVFPGQGSQWVGMGAGLLASDEVFAASIAECEAALAPFVDWSLTEVLRGTPGAASLDRVDVVQPVLFAMLVSLARRWQAAGVRPSAVVGHSQGEIAAAVVAGGLSLEDGARVVALRSRAVAELLAGSGGMASVGLPGEAVADRLAAFGGRLSVAAVNAPGQTVVSGAADAIEQFLADCTAEGVWAKRIPVDYASHSAAVERIRDRVLADLASIQPKTGAVPFFSTVTAEFVDTAGLDAAYWYRGLREQVRFAESIEALLRAELTAFVETSPHPVVASAIELVAEALGAADRVAVCGTLRRGHGGPDEFAVASARAYCAGIDAVVAELAPPAARVDLPVYAFQRSRCWTPQVGAGAADLRRAGLLAPDHPVLSAAVPVAERDEWLFTGLLAPDDQRWLADHLVFGALAVPAAVWLETAWSVGARVGAPEIEDLRIEAPLPANLPWAIQVRVAAADESGRRTFTVHARPATADAAADWSRCAQGVLAVDRDETSARPGIEWPPAGAERVAAEELYDRLAGRGLGYGVAFQGVTASWRRGREVFAEVSLDESVGDPGRFGVHPALLDAMTHAATDLLADDAAPRTPMPLSARGARLYRAGAAAARVRVELIGADTLRVTAVSEDGDPVLTVSSLGMRMVERVAESTASAPAPVRRRRATVEGPLAPRLFAVPEPERDALVWRVVAEQTAAILGYESPEAVPADLPFTAFGFDSLSGVQLRDRLAAATGLTLPATLMFDHPTPTAVARLVRARLEGVDPAAPRAVRRGRSDEPIAIVGIGCRFPGGVGSAEDLWRLVASGTDAISPFPEDRGWDLERLFHPDPDQPGTFYIREGGFLPDAAEFDAGFFGIGPREAAAMDPQQRLMLEVAWEALEDAGLDPAALRGTDTGVYVGACASGYAEGVTGEYEGFRLTGTSHSVISGRVAYLFGLEGPAVTVDTACSSSLVALHLACQALRQGETSLALAGGVSISASPALFVDFARQRGLAADARCKPFSAAADGVTWSEGVGVLVVERLADARRLGHRVLAVVRGSAINQDGASNGLTAPNGPSQERVIAAALADAGLTPTEVDAVEAHGTGTALGDPIEAQALIAAYGAERARPLRIGSVKSNIGHAVAAAGVGGVIKMVQALRHETLPKTVHLDAPSPHVDWSAGSVRLLSEAEPWPAGDRVRRAGVSSFGMSGTNAHLILEEAPPSVLPAATTGAADESGDRSVRTWTVSARTQEALRAQALRLTEWLTARDDLHADDVAHTLLRHRAQLEFRAAIVGRDLDDLRSGLAGLAGSASADDDAVVTGRAAARRVAFVFPGQGSQWPAMGAELLATHEVFAASIAECEAALAPFVDWSLTAVLRGEPGAASLDRVDVVQPALFAVLVSLARVWRASGVEPAAVVGHSQGEIAAAVVAGGLSLADGARVVAARSRIVAEELAGAGGMASVGLAVDAVTNRLTGFGNRLSVAAVNGPAQTVVSGETSAVDEFLAACAADGVWAKRIPVDYASHSAAVEAIRDRVLAELAAVAPRSGSVPFFSTVTAHYVDTALLDAAYWYRGLREPVRFAESVDALRRAGVNAFIEVSPHPVLTVGIELTADAVGASGRVAVLGTLKRDQGGPQQLSLALARAHCAGVDVAARALAPVATRVDLPRYAFEHRRHWLIPGGAPDIRQSGLDEAAHPLLAAMVRLPDGDEAVFTGRLSRSAYPWLSDHAVAGVAVLPGTAFVELVLHVGAVVECTLLSELVLEAPLVVPSTAAVELRVVAGAPDEKGSRSVSVYSRSDGASRAERGPVDQSAGAPQWVRHVTATITAEADAVAPAVAVAPPAGVPAVDIAGAYADLAERGYDYGPVFQGLTALWRGDGEVFAEVTLPEPGRAGVAGFGVHPALLDAALHPILLGGLISDVPEGTVAVPFSWENVKLSATGATTLRVHATVSGASAAARRIAVTLTDASGLPVAEVGALTMRPIPVQALGRSRPPGEGLGYRVEWVALPEMDAIADTGVWSEGEDGDTVRLAGRAATVIRLDEDADRAVPESARDVVTALTTRIQRLLDGEDTIVVVTRRAVAAHPGEPVDLSAGAAWGLLRSVQREHPDRILLVDVDDWAGYRHDVALAITTTSEPQFAVRRGVAHVPRLHRAAGDVGNASVATRAPAWALTHHGKGTLSGDNLTLVETPEALRALGPGEIRVAVRAVGLNFRDALIALGMYPDPDAVLGVEGAGVVVEVGSEVTELAPGDRVFGFLTGVGSLVVVDSRLVVGMPAGWSFAEAAAVPAVFATAFYGLVDVAGVRAGERVLVHAATGGVGLAAVQVGRWLGARLLVTASRSKWGVLRDLGFGDEEIGDSRSLEFEGKFGALIGGVDVVLDSLAGEFVDASLRLLGPGGRFVEMGLLDRRDPERVAAEHPGVRYESFVLLDVAPERLREILTTVVELFEAGTLTPSPLTAWDLRQAPEALRLMSQGRHIGKNVLTVPRPLRPEGTVLITGGTGGLGALAARHLVSEYGVRRLVLASRRGPDTPGATELRDELVASGAHVEVVACDAADRDALAATLAAIPSEHPLTGVVHAAGVLADGLFTDLTAERIAEVMRPKVDAAWNLHSATRDMELSMFVLYSSIAGVIGNAGQANYAAANVFLDALAQHRHVQGLPATSIAWGLWGRSTGMTGALGDADIARLRREGFPPLGEEEGMALFDGALASGASGFVAVRVDRDALAETKPRALTRDLARPSRRRVADDVAQRPELAARLAGRSAAEQDRVVLELIRAQAAAVLGHTGAESIPADTPFREIGFDSLGVMEFRNRLSEVTGLQLPSTLVFDHPTAAAMAKLVRSLAMPGDAPEPAEQAPRSRPVDEPIAIVGMSCRFPGGVTSPESLWELLAAGTDASGDFPADRGWDLARLFDADPDKPGTSYTRRGGFLPDAGDFDAAFFGIGPREASAMDPQQRLLLEATWEALEDAGIDPAALRGSDTGVFAGACSSGYGDRITGDLEGYRLTGTTHSVISGRVAYVFGFEGPAVTVDTACSSSLVALHQATRALRDGETSLALASGVTVAAEPYLYVDFARQRGLAPDGRCKSFAAAADGVGFAEGVGVLVLERLSDAQRLGHPVLALVRGSAVNQDGASNGLTAPNGPSQERVIAAALADAGLTPADVDAVEAHGTGTTLGDPIEATALINAYGRDRAGRPLFIGSVKSNLGHTIAAAGVGGVIKMVQALRHETLPKTLHADEPSPHVDWSAGDVRLLTEPEPWPAGDRVRRAGVSSFGVSGTNAHAILEEAPAPAPVVPAPGPRLETVVPWLVSAGSESGLRAQAERLRQWSIHHPDAAPWDTAHALITSRAQLPWRGVVVGHDRDELLSGLAELAAGAPGAIAAKANTTGRTAFLFTGQGAQRAGMGAGLYAAFGVFATAFDELCAHIDPLLGRSLRELVFDPDGGGLLDRTEFTQPALFAFEVALFRLLESFGVVPDVLIGHSIGELTAAYLAGVWSLPDACALVVARGRLMGALPGDGAMLAAAMPEDRAVDVLGEFADRVSIAAVNGPESVVFSGAAPAIDAIAGRLATANVRTSRLRVSHAFHSAAMDPMLGEFRGVAEGLTYHRPSVPIVSNVSGALVDAEVTDPDYWVAQVRGCVRFAPGIATLIDDGVRRFLEVGPDAVLAAMVRQCLAEMPAAEGESIVVAAARRSTDEPDRFVTALAQSAAGGVPVDWTPLFAGRASARVALPTYAFERRRYWLPSVRVADVAHSGLDDAGHPLLGALVRLPDSPDVVFTGRLSTADHPWLADHAVGGAVVFPGAAFVELVLHAGTVLACPAVSELVIEAPLPVPATGAVELRVVAGGTEESGARAVTVYSRSRDRQEPDADAPWVRHVTATVTARADGPSAPTAASWPPAGATARELTSAYADLEELGYEYGPAFRGLTALWRGDGEVFAEVVLPESARAQAGGYGLHPALLDAALHSVLVGGLAPEPVAGAVTVPFSWEDIGVHAAGATTVRVHAAVSGAAAGETRIAVTLTDTSGRPVAEIGALSLRSLATGAFASARHRTVGYGLDWTALPAVEASATGIWDVAGDLETVHVAGRDVTVARVETAVDGVAVPVTVRAVVTATATRVRELLERDGRVVVVTRRAVAIHTGEPVDPAAAAAWGLLRTAQSEHPDRLVLVDVDEWDHLRRSVVSALTLEVEPQLAVRGGVPHAPRLHRAGHTGLRGAELLRAAGSADHREWGLAPIGKGTLSADNFELRELPAAWAPLAPGQVRVRTMAVGLNFRDVLVALGTYPDPDAVLGVEGAGVVVEVGSEVTELAPGDRVFGFLTGVGSLVVVDSRSVVPIPAGWSFAEAAAVPAVFATAFYGLVDVAGVRAGETVLVHAATGGVGLAAVQVGRWLGARLLVTASRSKWGVLRGLGFGDEEIGDSRSLEFEGKFGALTGGVDVVLDSLAGEFVDASLRLLGPGGRFVEMGMLDRRDPAQVAAAYPGVTYSGFMLMDVDPDRLHEILTRIVDLFEAGVLTASPLTAWDMRDLPEALRFMSQARHIGKNVLTVPRPLRPEGTVLITGGTGGLGALAARHLVSEYGVRRLVLASRRGPDTPGAAELRDEFVALGAHVDVVACDAADRESLDAVLAAIPPEHPLTGVVHAAGVLADALLENLTAERIAEVLRPKVDAAWNLHSATRDMDLSMFVLYSSIAGVIGNAGQANYAAANMFLDALAQHRHVHGLPATSIAWGPWQADTGMTRALGDADFARLRREGFPPLGEEEGMALFDAALADGRAAFVAARVVLTEIADHDPRPIMRDLLGPTPRRAETRGSASPEPVHRLAGLPTAEQDRVVLDLVRGEAAAVLGSDIESIPADKPFTDIGFDSLGVMEFRNRLKSAAGVPVPATAMFDYPTPRELAGYLRQEIAPIEDPAKRIAADVEALGRSVASADLSAADRSSLATTLSALLRELEGRDAGAVDPGGDADHLDTADDHELFEFIDNLS</sequence>
<dbReference type="InterPro" id="IPR001227">
    <property type="entry name" value="Ac_transferase_dom_sf"/>
</dbReference>
<dbReference type="InterPro" id="IPR014031">
    <property type="entry name" value="Ketoacyl_synth_C"/>
</dbReference>
<dbReference type="InterPro" id="IPR049551">
    <property type="entry name" value="PKS_DH_C"/>
</dbReference>
<feature type="region of interest" description="C-terminal hotdog fold" evidence="6">
    <location>
        <begin position="2332"/>
        <end position="2477"/>
    </location>
</feature>
<dbReference type="InterPro" id="IPR032821">
    <property type="entry name" value="PKS_assoc"/>
</dbReference>
<feature type="domain" description="Ketosynthase family 3 (KS3)" evidence="9">
    <location>
        <begin position="1286"/>
        <end position="1707"/>
    </location>
</feature>
<feature type="region of interest" description="Disordered" evidence="7">
    <location>
        <begin position="5279"/>
        <end position="5303"/>
    </location>
</feature>
<dbReference type="InterPro" id="IPR036291">
    <property type="entry name" value="NAD(P)-bd_dom_sf"/>
</dbReference>
<dbReference type="Pfam" id="PF02801">
    <property type="entry name" value="Ketoacyl-synt_C"/>
    <property type="match status" value="3"/>
</dbReference>
<dbReference type="CDD" id="cd08956">
    <property type="entry name" value="KR_3_FAS_SDR_x"/>
    <property type="match status" value="2"/>
</dbReference>
<feature type="region of interest" description="C-terminal hotdog fold" evidence="6">
    <location>
        <begin position="1023"/>
        <end position="1161"/>
    </location>
</feature>
<keyword evidence="4" id="KW-0511">Multifunctional enzyme</keyword>
<dbReference type="PROSITE" id="PS52004">
    <property type="entry name" value="KS3_2"/>
    <property type="match status" value="3"/>
</dbReference>
<dbReference type="InterPro" id="IPR018201">
    <property type="entry name" value="Ketoacyl_synth_AS"/>
</dbReference>
<dbReference type="SUPFAM" id="SSF50129">
    <property type="entry name" value="GroES-like"/>
    <property type="match status" value="2"/>
</dbReference>
<organism evidence="11 12">
    <name type="scientific">Nocardia sputorum</name>
    <dbReference type="NCBI Taxonomy" id="2984338"/>
    <lineage>
        <taxon>Bacteria</taxon>
        <taxon>Bacillati</taxon>
        <taxon>Actinomycetota</taxon>
        <taxon>Actinomycetes</taxon>
        <taxon>Mycobacteriales</taxon>
        <taxon>Nocardiaceae</taxon>
        <taxon>Nocardia</taxon>
    </lineage>
</organism>
<dbReference type="InterPro" id="IPR016035">
    <property type="entry name" value="Acyl_Trfase/lysoPLipase"/>
</dbReference>
<feature type="domain" description="Carrier" evidence="8">
    <location>
        <begin position="1194"/>
        <end position="1269"/>
    </location>
</feature>
<dbReference type="CDD" id="cd05195">
    <property type="entry name" value="enoyl_red"/>
    <property type="match status" value="2"/>
</dbReference>
<dbReference type="Gene3D" id="3.90.180.10">
    <property type="entry name" value="Medium-chain alcohol dehydrogenases, catalytic domain"/>
    <property type="match status" value="2"/>
</dbReference>
<feature type="region of interest" description="N-terminal hotdog fold" evidence="6">
    <location>
        <begin position="4245"/>
        <end position="4373"/>
    </location>
</feature>
<dbReference type="InterPro" id="IPR020843">
    <property type="entry name" value="ER"/>
</dbReference>
<dbReference type="PANTHER" id="PTHR43775">
    <property type="entry name" value="FATTY ACID SYNTHASE"/>
    <property type="match status" value="1"/>
</dbReference>
<feature type="region of interest" description="N-terminal hotdog fold" evidence="6">
    <location>
        <begin position="887"/>
        <end position="1010"/>
    </location>
</feature>
<dbReference type="Pfam" id="PF00109">
    <property type="entry name" value="ketoacyl-synt"/>
    <property type="match status" value="3"/>
</dbReference>
<dbReference type="EMBL" id="AP026978">
    <property type="protein sequence ID" value="BDU00573.1"/>
    <property type="molecule type" value="Genomic_DNA"/>
</dbReference>
<evidence type="ECO:0000256" key="4">
    <source>
        <dbReference type="ARBA" id="ARBA00023268"/>
    </source>
</evidence>
<protein>
    <submittedName>
        <fullName evidence="11">Polyketide synthase</fullName>
    </submittedName>
</protein>
<evidence type="ECO:0000256" key="5">
    <source>
        <dbReference type="ARBA" id="ARBA00023315"/>
    </source>
</evidence>
<evidence type="ECO:0000256" key="1">
    <source>
        <dbReference type="ARBA" id="ARBA00022450"/>
    </source>
</evidence>
<reference evidence="11 12" key="1">
    <citation type="submission" date="2022-11" db="EMBL/GenBank/DDBJ databases">
        <title>Genome Sequencing of Nocardia sp. ON39_IFM12276 and assembly.</title>
        <authorList>
            <person name="Shimojima M."/>
            <person name="Toyokawa M."/>
            <person name="Uesaka K."/>
        </authorList>
    </citation>
    <scope>NUCLEOTIDE SEQUENCE [LARGE SCALE GENOMIC DNA]</scope>
    <source>
        <strain evidence="11 12">IFM 12276</strain>
    </source>
</reference>
<dbReference type="RefSeq" id="WP_281873417.1">
    <property type="nucleotide sequence ID" value="NZ_AP026978.1"/>
</dbReference>
<dbReference type="SUPFAM" id="SSF52151">
    <property type="entry name" value="FabD/lysophospholipase-like"/>
    <property type="match status" value="3"/>
</dbReference>
<dbReference type="SUPFAM" id="SSF55048">
    <property type="entry name" value="Probable ACP-binding domain of malonyl-CoA ACP transacylase"/>
    <property type="match status" value="3"/>
</dbReference>
<dbReference type="Pfam" id="PF21089">
    <property type="entry name" value="PKS_DH_N"/>
    <property type="match status" value="3"/>
</dbReference>
<feature type="region of interest" description="Disordered" evidence="7">
    <location>
        <begin position="2275"/>
        <end position="2301"/>
    </location>
</feature>
<evidence type="ECO:0000313" key="11">
    <source>
        <dbReference type="EMBL" id="BDU00573.1"/>
    </source>
</evidence>
<evidence type="ECO:0000256" key="3">
    <source>
        <dbReference type="ARBA" id="ARBA00022679"/>
    </source>
</evidence>
<dbReference type="SMART" id="SM00823">
    <property type="entry name" value="PKS_PP"/>
    <property type="match status" value="3"/>
</dbReference>
<dbReference type="InterPro" id="IPR050091">
    <property type="entry name" value="PKS_NRPS_Biosynth_Enz"/>
</dbReference>
<dbReference type="PROSITE" id="PS00606">
    <property type="entry name" value="KS3_1"/>
    <property type="match status" value="2"/>
</dbReference>
<dbReference type="SMART" id="SM00826">
    <property type="entry name" value="PKS_DH"/>
    <property type="match status" value="3"/>
</dbReference>
<dbReference type="InterPro" id="IPR014043">
    <property type="entry name" value="Acyl_transferase_dom"/>
</dbReference>
<dbReference type="Pfam" id="PF08659">
    <property type="entry name" value="KR"/>
    <property type="match status" value="2"/>
</dbReference>
<dbReference type="InterPro" id="IPR011032">
    <property type="entry name" value="GroES-like_sf"/>
</dbReference>
<dbReference type="InterPro" id="IPR016036">
    <property type="entry name" value="Malonyl_transacylase_ACP-bd"/>
</dbReference>
<dbReference type="InterPro" id="IPR013968">
    <property type="entry name" value="PKS_KR"/>
</dbReference>
<dbReference type="SMART" id="SM00825">
    <property type="entry name" value="PKS_KS"/>
    <property type="match status" value="3"/>
</dbReference>
<dbReference type="InterPro" id="IPR020807">
    <property type="entry name" value="PKS_DH"/>
</dbReference>
<feature type="region of interest" description="C-terminal hotdog fold" evidence="6">
    <location>
        <begin position="4386"/>
        <end position="4531"/>
    </location>
</feature>
<keyword evidence="2" id="KW-0597">Phosphoprotein</keyword>
<proteinExistence type="predicted"/>
<keyword evidence="3" id="KW-0808">Transferase</keyword>
<feature type="domain" description="Ketosynthase family 3 (KS3)" evidence="9">
    <location>
        <begin position="5"/>
        <end position="412"/>
    </location>
</feature>
<evidence type="ECO:0000259" key="9">
    <source>
        <dbReference type="PROSITE" id="PS52004"/>
    </source>
</evidence>
<dbReference type="Pfam" id="PF14765">
    <property type="entry name" value="PS-DH"/>
    <property type="match status" value="3"/>
</dbReference>
<feature type="domain" description="PKS/mFAS DH" evidence="10">
    <location>
        <begin position="887"/>
        <end position="1161"/>
    </location>
</feature>
<dbReference type="InterPro" id="IPR014030">
    <property type="entry name" value="Ketoacyl_synth_N"/>
</dbReference>
<evidence type="ECO:0000256" key="2">
    <source>
        <dbReference type="ARBA" id="ARBA00022553"/>
    </source>
</evidence>
<dbReference type="SMART" id="SM00827">
    <property type="entry name" value="PKS_AT"/>
    <property type="match status" value="3"/>
</dbReference>
<dbReference type="InterPro" id="IPR055123">
    <property type="entry name" value="SpnB-like_Rossmann"/>
</dbReference>
<feature type="domain" description="PKS/mFAS DH" evidence="10">
    <location>
        <begin position="2184"/>
        <end position="2477"/>
    </location>
</feature>
<dbReference type="Gene3D" id="3.40.47.10">
    <property type="match status" value="3"/>
</dbReference>
<feature type="domain" description="Ketosynthase family 3 (KS3)" evidence="9">
    <location>
        <begin position="3351"/>
        <end position="3773"/>
    </location>
</feature>
<dbReference type="PROSITE" id="PS00018">
    <property type="entry name" value="EF_HAND_1"/>
    <property type="match status" value="1"/>
</dbReference>
<dbReference type="InterPro" id="IPR013154">
    <property type="entry name" value="ADH-like_N"/>
</dbReference>
<feature type="active site" description="Proton donor; for dehydratase activity" evidence="6">
    <location>
        <position position="2393"/>
    </location>
</feature>
<dbReference type="SMART" id="SM00829">
    <property type="entry name" value="PKS_ER"/>
    <property type="match status" value="2"/>
</dbReference>
<dbReference type="Pfam" id="PF08240">
    <property type="entry name" value="ADH_N"/>
    <property type="match status" value="2"/>
</dbReference>
<evidence type="ECO:0000256" key="6">
    <source>
        <dbReference type="PROSITE-ProRule" id="PRU01363"/>
    </source>
</evidence>
<dbReference type="Gene3D" id="3.10.129.110">
    <property type="entry name" value="Polyketide synthase dehydratase"/>
    <property type="match status" value="3"/>
</dbReference>
<dbReference type="SUPFAM" id="SSF53901">
    <property type="entry name" value="Thiolase-like"/>
    <property type="match status" value="3"/>
</dbReference>
<dbReference type="PROSITE" id="PS50075">
    <property type="entry name" value="CARRIER"/>
    <property type="match status" value="3"/>
</dbReference>
<feature type="active site" description="Proton donor; for dehydratase activity" evidence="6">
    <location>
        <position position="4447"/>
    </location>
</feature>
<feature type="active site" description="Proton acceptor; for dehydratase activity" evidence="6">
    <location>
        <position position="2216"/>
    </location>
</feature>
<evidence type="ECO:0000259" key="10">
    <source>
        <dbReference type="PROSITE" id="PS52019"/>
    </source>
</evidence>
<dbReference type="InterPro" id="IPR020806">
    <property type="entry name" value="PKS_PP-bd"/>
</dbReference>
<dbReference type="SUPFAM" id="SSF47336">
    <property type="entry name" value="ACP-like"/>
    <property type="match status" value="3"/>
</dbReference>